<gene>
    <name evidence="2" type="ORF">GCM10010406_55590</name>
</gene>
<accession>A0ABN3N0Z1</accession>
<dbReference type="Proteomes" id="UP001501358">
    <property type="component" value="Unassembled WGS sequence"/>
</dbReference>
<reference evidence="2 3" key="1">
    <citation type="journal article" date="2019" name="Int. J. Syst. Evol. Microbiol.">
        <title>The Global Catalogue of Microorganisms (GCM) 10K type strain sequencing project: providing services to taxonomists for standard genome sequencing and annotation.</title>
        <authorList>
            <consortium name="The Broad Institute Genomics Platform"/>
            <consortium name="The Broad Institute Genome Sequencing Center for Infectious Disease"/>
            <person name="Wu L."/>
            <person name="Ma J."/>
        </authorList>
    </citation>
    <scope>NUCLEOTIDE SEQUENCE [LARGE SCALE GENOMIC DNA]</scope>
    <source>
        <strain evidence="2 3">JCM 6307</strain>
    </source>
</reference>
<proteinExistence type="predicted"/>
<evidence type="ECO:0000313" key="3">
    <source>
        <dbReference type="Proteomes" id="UP001501358"/>
    </source>
</evidence>
<comment type="caution">
    <text evidence="2">The sequence shown here is derived from an EMBL/GenBank/DDBJ whole genome shotgun (WGS) entry which is preliminary data.</text>
</comment>
<protein>
    <submittedName>
        <fullName evidence="2">Uncharacterized protein</fullName>
    </submittedName>
</protein>
<evidence type="ECO:0000313" key="2">
    <source>
        <dbReference type="EMBL" id="GAA2512464.1"/>
    </source>
</evidence>
<sequence>MPVMKEAAGESRNAAASAMSFRVPLRPVPELSIRARMRVPDSPAGSARPIGVETTPGLIVLTRAPRAPRVKESACTRRWSARLANVRAAPGFGRASDSRNGRPSSSPAGVERSAVPTSGGSGASWRRTGQCCPGACGRASIRRRARWRAVDCPVGAPRARTTLRG</sequence>
<organism evidence="2 3">
    <name type="scientific">Streptomyces thermolineatus</name>
    <dbReference type="NCBI Taxonomy" id="44033"/>
    <lineage>
        <taxon>Bacteria</taxon>
        <taxon>Bacillati</taxon>
        <taxon>Actinomycetota</taxon>
        <taxon>Actinomycetes</taxon>
        <taxon>Kitasatosporales</taxon>
        <taxon>Streptomycetaceae</taxon>
        <taxon>Streptomyces</taxon>
    </lineage>
</organism>
<dbReference type="EMBL" id="BAAATA010000067">
    <property type="protein sequence ID" value="GAA2512464.1"/>
    <property type="molecule type" value="Genomic_DNA"/>
</dbReference>
<evidence type="ECO:0000256" key="1">
    <source>
        <dbReference type="SAM" id="MobiDB-lite"/>
    </source>
</evidence>
<keyword evidence="3" id="KW-1185">Reference proteome</keyword>
<feature type="region of interest" description="Disordered" evidence="1">
    <location>
        <begin position="86"/>
        <end position="127"/>
    </location>
</feature>
<name>A0ABN3N0Z1_9ACTN</name>